<dbReference type="Pfam" id="PF00805">
    <property type="entry name" value="Pentapeptide"/>
    <property type="match status" value="2"/>
</dbReference>
<dbReference type="Gene3D" id="2.160.20.80">
    <property type="entry name" value="E3 ubiquitin-protein ligase SopA"/>
    <property type="match status" value="1"/>
</dbReference>
<evidence type="ECO:0000256" key="5">
    <source>
        <dbReference type="ARBA" id="ARBA00023136"/>
    </source>
</evidence>
<feature type="transmembrane region" description="Helical" evidence="7">
    <location>
        <begin position="24"/>
        <end position="45"/>
    </location>
</feature>
<keyword evidence="5 7" id="KW-0472">Membrane</keyword>
<evidence type="ECO:0000259" key="8">
    <source>
        <dbReference type="Pfam" id="PF12698"/>
    </source>
</evidence>
<proteinExistence type="predicted"/>
<sequence>MRPGMLALIGGFRAEIVQLLRSRLFLALTIIQAVTFLFLVSLFGMTGSFAPTAIINEDQGPYAKEFIAQLEAAHHSFDLRVMDKASAQAALNRGDLVAIIIIPKDFSNAISQGKEATLTVSVDNVNTDMTEDIKRALPSAIVSFGNHLHLNNIRVHPQEIDLIDHDTGFIPYLVVSGLALDAFVIACMLSAMAVAREFEGGTVRLLAIAPVHPMFSILGRVLATNVISTLAMILPVAIAVFGYQIMPLHPLEMIGVILLSIVIFSCIGVALGAVLKRTMPVASLVFGLALPLYLCSNSLEPQRFDGNLIWAIAHISPVYYSVGILEQAFHELQVTPEPVWANFVILLGWAVVMLLVSTAMLRTAMMEKTVTQAVQEERTEPRHNWLWQGRPAVLLRGNWPLLLFCLFLLGCGTWLNVEQRQHRDNLSSQQQASNQLVSEQQQDKLLLDYQNDMTDLLLHDHLLRSKATDTVKLVADMRTRTVLQQLDGKHKARLLLYLYNTKLIEDERHVINMRGIDLRGGQFAGLDLRDSDMTGANFSGADLRNVNLRFATLNNLDLSNADLSGANLSGADMANVKIDNANLSDANLAGVRGMSIEQLGRAGSLNGTTLPDGSVQPGNEEGEEE</sequence>
<dbReference type="GO" id="GO:0005886">
    <property type="term" value="C:plasma membrane"/>
    <property type="evidence" value="ECO:0007669"/>
    <property type="project" value="UniProtKB-SubCell"/>
</dbReference>
<feature type="region of interest" description="Disordered" evidence="6">
    <location>
        <begin position="602"/>
        <end position="625"/>
    </location>
</feature>
<evidence type="ECO:0000256" key="7">
    <source>
        <dbReference type="SAM" id="Phobius"/>
    </source>
</evidence>
<evidence type="ECO:0000256" key="4">
    <source>
        <dbReference type="ARBA" id="ARBA00022989"/>
    </source>
</evidence>
<dbReference type="RefSeq" id="WP_220209028.1">
    <property type="nucleotide sequence ID" value="NZ_BNJK01000002.1"/>
</dbReference>
<feature type="domain" description="ABC-2 type transporter transmembrane" evidence="8">
    <location>
        <begin position="25"/>
        <end position="357"/>
    </location>
</feature>
<keyword evidence="2" id="KW-1003">Cell membrane</keyword>
<organism evidence="9 10">
    <name type="scientific">Reticulibacter mediterranei</name>
    <dbReference type="NCBI Taxonomy" id="2778369"/>
    <lineage>
        <taxon>Bacteria</taxon>
        <taxon>Bacillati</taxon>
        <taxon>Chloroflexota</taxon>
        <taxon>Ktedonobacteria</taxon>
        <taxon>Ktedonobacterales</taxon>
        <taxon>Reticulibacteraceae</taxon>
        <taxon>Reticulibacter</taxon>
    </lineage>
</organism>
<dbReference type="SUPFAM" id="SSF141571">
    <property type="entry name" value="Pentapeptide repeat-like"/>
    <property type="match status" value="1"/>
</dbReference>
<dbReference type="PANTHER" id="PTHR30294">
    <property type="entry name" value="MEMBRANE COMPONENT OF ABC TRANSPORTER YHHJ-RELATED"/>
    <property type="match status" value="1"/>
</dbReference>
<keyword evidence="10" id="KW-1185">Reference proteome</keyword>
<evidence type="ECO:0000256" key="3">
    <source>
        <dbReference type="ARBA" id="ARBA00022692"/>
    </source>
</evidence>
<dbReference type="Pfam" id="PF12698">
    <property type="entry name" value="ABC2_membrane_3"/>
    <property type="match status" value="1"/>
</dbReference>
<dbReference type="Proteomes" id="UP000597444">
    <property type="component" value="Unassembled WGS sequence"/>
</dbReference>
<dbReference type="InterPro" id="IPR001646">
    <property type="entry name" value="5peptide_repeat"/>
</dbReference>
<dbReference type="GO" id="GO:0140359">
    <property type="term" value="F:ABC-type transporter activity"/>
    <property type="evidence" value="ECO:0007669"/>
    <property type="project" value="InterPro"/>
</dbReference>
<feature type="transmembrane region" description="Helical" evidence="7">
    <location>
        <begin position="340"/>
        <end position="361"/>
    </location>
</feature>
<dbReference type="AlphaFoldDB" id="A0A8J3IZU3"/>
<evidence type="ECO:0000256" key="6">
    <source>
        <dbReference type="SAM" id="MobiDB-lite"/>
    </source>
</evidence>
<feature type="transmembrane region" description="Helical" evidence="7">
    <location>
        <begin position="169"/>
        <end position="195"/>
    </location>
</feature>
<feature type="transmembrane region" description="Helical" evidence="7">
    <location>
        <begin position="215"/>
        <end position="241"/>
    </location>
</feature>
<comment type="subcellular location">
    <subcellularLocation>
        <location evidence="1">Cell membrane</location>
        <topology evidence="1">Multi-pass membrane protein</topology>
    </subcellularLocation>
</comment>
<dbReference type="PANTHER" id="PTHR30294:SF29">
    <property type="entry name" value="MULTIDRUG ABC TRANSPORTER PERMEASE YBHS-RELATED"/>
    <property type="match status" value="1"/>
</dbReference>
<dbReference type="InterPro" id="IPR013525">
    <property type="entry name" value="ABC2_TM"/>
</dbReference>
<protein>
    <recommendedName>
        <fullName evidence="8">ABC-2 type transporter transmembrane domain-containing protein</fullName>
    </recommendedName>
</protein>
<accession>A0A8J3IZU3</accession>
<dbReference type="InterPro" id="IPR051449">
    <property type="entry name" value="ABC-2_transporter_component"/>
</dbReference>
<keyword evidence="3 7" id="KW-0812">Transmembrane</keyword>
<name>A0A8J3IZU3_9CHLR</name>
<evidence type="ECO:0000256" key="1">
    <source>
        <dbReference type="ARBA" id="ARBA00004651"/>
    </source>
</evidence>
<feature type="transmembrane region" description="Helical" evidence="7">
    <location>
        <begin position="308"/>
        <end position="328"/>
    </location>
</feature>
<feature type="transmembrane region" description="Helical" evidence="7">
    <location>
        <begin position="399"/>
        <end position="417"/>
    </location>
</feature>
<comment type="caution">
    <text evidence="9">The sequence shown here is derived from an EMBL/GenBank/DDBJ whole genome shotgun (WGS) entry which is preliminary data.</text>
</comment>
<evidence type="ECO:0000313" key="10">
    <source>
        <dbReference type="Proteomes" id="UP000597444"/>
    </source>
</evidence>
<gene>
    <name evidence="9" type="ORF">KSF_083190</name>
</gene>
<reference evidence="9" key="1">
    <citation type="submission" date="2020-10" db="EMBL/GenBank/DDBJ databases">
        <title>Taxonomic study of unclassified bacteria belonging to the class Ktedonobacteria.</title>
        <authorList>
            <person name="Yabe S."/>
            <person name="Wang C.M."/>
            <person name="Zheng Y."/>
            <person name="Sakai Y."/>
            <person name="Cavaletti L."/>
            <person name="Monciardini P."/>
            <person name="Donadio S."/>
        </authorList>
    </citation>
    <scope>NUCLEOTIDE SEQUENCE</scope>
    <source>
        <strain evidence="9">ID150040</strain>
    </source>
</reference>
<dbReference type="EMBL" id="BNJK01000002">
    <property type="protein sequence ID" value="GHO98271.1"/>
    <property type="molecule type" value="Genomic_DNA"/>
</dbReference>
<evidence type="ECO:0000256" key="2">
    <source>
        <dbReference type="ARBA" id="ARBA00022475"/>
    </source>
</evidence>
<feature type="transmembrane region" description="Helical" evidence="7">
    <location>
        <begin position="253"/>
        <end position="273"/>
    </location>
</feature>
<evidence type="ECO:0000313" key="9">
    <source>
        <dbReference type="EMBL" id="GHO98271.1"/>
    </source>
</evidence>
<dbReference type="Gene3D" id="3.40.1710.10">
    <property type="entry name" value="abc type-2 transporter like domain"/>
    <property type="match status" value="1"/>
</dbReference>
<keyword evidence="4 7" id="KW-1133">Transmembrane helix</keyword>